<sequence>MPPPEAQLLADLLLAPAPLQDFTTLRQFTDIFPRSHRESPGVPQLYGELQRLRDKDMDAVRRDIAVEVKRSKPLRHEYARERRPLDGAAMPGRDAVALQMEDELSGTPRKTRHTLETAHACIHDACHSLELQLAEMDEANAKALDEVRELVGSLSDLRHGRFSQAVSGDDVGGEVLATLRRLEAVCTGPTG</sequence>
<proteinExistence type="predicted"/>
<reference evidence="1" key="1">
    <citation type="submission" date="2020-01" db="EMBL/GenBank/DDBJ databases">
        <authorList>
            <consortium name="DOE Joint Genome Institute"/>
            <person name="Haridas S."/>
            <person name="Albert R."/>
            <person name="Binder M."/>
            <person name="Bloem J."/>
            <person name="Labutti K."/>
            <person name="Salamov A."/>
            <person name="Andreopoulos B."/>
            <person name="Baker S.E."/>
            <person name="Barry K."/>
            <person name="Bills G."/>
            <person name="Bluhm B.H."/>
            <person name="Cannon C."/>
            <person name="Castanera R."/>
            <person name="Culley D.E."/>
            <person name="Daum C."/>
            <person name="Ezra D."/>
            <person name="Gonzalez J.B."/>
            <person name="Henrissat B."/>
            <person name="Kuo A."/>
            <person name="Liang C."/>
            <person name="Lipzen A."/>
            <person name="Lutzoni F."/>
            <person name="Magnuson J."/>
            <person name="Mondo S."/>
            <person name="Nolan M."/>
            <person name="Ohm R."/>
            <person name="Pangilinan J."/>
            <person name="Park H.-J."/>
            <person name="Ramirez L."/>
            <person name="Alfaro M."/>
            <person name="Sun H."/>
            <person name="Tritt A."/>
            <person name="Yoshinaga Y."/>
            <person name="Zwiers L.-H."/>
            <person name="Turgeon B.G."/>
            <person name="Goodwin S.B."/>
            <person name="Spatafora J.W."/>
            <person name="Crous P.W."/>
            <person name="Grigoriev I.V."/>
        </authorList>
    </citation>
    <scope>NUCLEOTIDE SEQUENCE</scope>
    <source>
        <strain evidence="1">IPT5</strain>
    </source>
</reference>
<dbReference type="InterPro" id="IPR018565">
    <property type="entry name" value="Nkp2/Cnl2"/>
</dbReference>
<keyword evidence="2" id="KW-1185">Reference proteome</keyword>
<gene>
    <name evidence="1" type="ORF">T440DRAFT_455693</name>
</gene>
<dbReference type="GO" id="GO:0031511">
    <property type="term" value="C:Mis6-Sim4 complex"/>
    <property type="evidence" value="ECO:0007669"/>
    <property type="project" value="TreeGrafter"/>
</dbReference>
<dbReference type="Proteomes" id="UP000799423">
    <property type="component" value="Unassembled WGS sequence"/>
</dbReference>
<evidence type="ECO:0000313" key="1">
    <source>
        <dbReference type="EMBL" id="KAF2847683.1"/>
    </source>
</evidence>
<dbReference type="AlphaFoldDB" id="A0A6A7AX40"/>
<dbReference type="GO" id="GO:0007059">
    <property type="term" value="P:chromosome segregation"/>
    <property type="evidence" value="ECO:0007669"/>
    <property type="project" value="TreeGrafter"/>
</dbReference>
<organism evidence="1 2">
    <name type="scientific">Plenodomus tracheiphilus IPT5</name>
    <dbReference type="NCBI Taxonomy" id="1408161"/>
    <lineage>
        <taxon>Eukaryota</taxon>
        <taxon>Fungi</taxon>
        <taxon>Dikarya</taxon>
        <taxon>Ascomycota</taxon>
        <taxon>Pezizomycotina</taxon>
        <taxon>Dothideomycetes</taxon>
        <taxon>Pleosporomycetidae</taxon>
        <taxon>Pleosporales</taxon>
        <taxon>Pleosporineae</taxon>
        <taxon>Leptosphaeriaceae</taxon>
        <taxon>Plenodomus</taxon>
    </lineage>
</organism>
<dbReference type="PANTHER" id="PTHR28064">
    <property type="entry name" value="INNER KINETOCHORE SUBUNIT NKP2"/>
    <property type="match status" value="1"/>
</dbReference>
<protein>
    <submittedName>
        <fullName evidence="1">Uncharacterized protein</fullName>
    </submittedName>
</protein>
<evidence type="ECO:0000313" key="2">
    <source>
        <dbReference type="Proteomes" id="UP000799423"/>
    </source>
</evidence>
<dbReference type="PANTHER" id="PTHR28064:SF1">
    <property type="entry name" value="INNER KINETOCHORE SUBUNIT NKP2"/>
    <property type="match status" value="1"/>
</dbReference>
<dbReference type="Pfam" id="PF09447">
    <property type="entry name" value="Cnl2_NKP2"/>
    <property type="match status" value="1"/>
</dbReference>
<dbReference type="EMBL" id="MU006323">
    <property type="protein sequence ID" value="KAF2847683.1"/>
    <property type="molecule type" value="Genomic_DNA"/>
</dbReference>
<accession>A0A6A7AX40</accession>
<name>A0A6A7AX40_9PLEO</name>
<dbReference type="OrthoDB" id="2311687at2759"/>